<organism evidence="2 3">
    <name type="scientific">Chionoecetes opilio</name>
    <name type="common">Atlantic snow crab</name>
    <name type="synonym">Cancer opilio</name>
    <dbReference type="NCBI Taxonomy" id="41210"/>
    <lineage>
        <taxon>Eukaryota</taxon>
        <taxon>Metazoa</taxon>
        <taxon>Ecdysozoa</taxon>
        <taxon>Arthropoda</taxon>
        <taxon>Crustacea</taxon>
        <taxon>Multicrustacea</taxon>
        <taxon>Malacostraca</taxon>
        <taxon>Eumalacostraca</taxon>
        <taxon>Eucarida</taxon>
        <taxon>Decapoda</taxon>
        <taxon>Pleocyemata</taxon>
        <taxon>Brachyura</taxon>
        <taxon>Eubrachyura</taxon>
        <taxon>Majoidea</taxon>
        <taxon>Majidae</taxon>
        <taxon>Chionoecetes</taxon>
    </lineage>
</organism>
<protein>
    <submittedName>
        <fullName evidence="2">MOXD1 2</fullName>
    </submittedName>
</protein>
<sequence>MFLCSNSNPITIRRPIELAGKTLEWRLMNYDWKNHFQYFQHSTHTGTFNPMCWNRGESIIPHVEEEDLHYPNITESWAAENVCRRRKRKNRRRKNKTTRGRQHQDDDDVLEEDDDEDENGDEGDVMFDDQINHRTIERIDVDPLGHRHLFMPVLEGRGEGGDLYGGMEGPGAPETDPDSDLKELEKEIERDLEMELAAPRLQTLIRAANRGARAGIPLSLWGSDPGEGQAVRGFRSSLPTQSTERVVKQVTEAAAEKWEAAGQNGFTRGRAHQGRPSPASGKKGHDSSGANEGLDM</sequence>
<name>A0A8J4YG75_CHIOP</name>
<dbReference type="AlphaFoldDB" id="A0A8J4YG75"/>
<feature type="region of interest" description="Disordered" evidence="1">
    <location>
        <begin position="258"/>
        <end position="296"/>
    </location>
</feature>
<feature type="compositionally biased region" description="Acidic residues" evidence="1">
    <location>
        <begin position="105"/>
        <end position="127"/>
    </location>
</feature>
<gene>
    <name evidence="2" type="primary">olf413</name>
    <name evidence="2" type="ORF">GWK47_036025</name>
</gene>
<comment type="caution">
    <text evidence="2">The sequence shown here is derived from an EMBL/GenBank/DDBJ whole genome shotgun (WGS) entry which is preliminary data.</text>
</comment>
<evidence type="ECO:0000256" key="1">
    <source>
        <dbReference type="SAM" id="MobiDB-lite"/>
    </source>
</evidence>
<dbReference type="EMBL" id="JACEEZ010004071">
    <property type="protein sequence ID" value="KAG0726697.1"/>
    <property type="molecule type" value="Genomic_DNA"/>
</dbReference>
<proteinExistence type="predicted"/>
<keyword evidence="3" id="KW-1185">Reference proteome</keyword>
<dbReference type="Proteomes" id="UP000770661">
    <property type="component" value="Unassembled WGS sequence"/>
</dbReference>
<reference evidence="2" key="1">
    <citation type="submission" date="2020-07" db="EMBL/GenBank/DDBJ databases">
        <title>The High-quality genome of the commercially important snow crab, Chionoecetes opilio.</title>
        <authorList>
            <person name="Jeong J.-H."/>
            <person name="Ryu S."/>
        </authorList>
    </citation>
    <scope>NUCLEOTIDE SEQUENCE</scope>
    <source>
        <strain evidence="2">MADBK_172401_WGS</strain>
        <tissue evidence="2">Digestive gland</tissue>
    </source>
</reference>
<accession>A0A8J4YG75</accession>
<dbReference type="OrthoDB" id="19261at2759"/>
<feature type="compositionally biased region" description="Basic residues" evidence="1">
    <location>
        <begin position="84"/>
        <end position="101"/>
    </location>
</feature>
<evidence type="ECO:0000313" key="3">
    <source>
        <dbReference type="Proteomes" id="UP000770661"/>
    </source>
</evidence>
<feature type="region of interest" description="Disordered" evidence="1">
    <location>
        <begin position="84"/>
        <end position="128"/>
    </location>
</feature>
<evidence type="ECO:0000313" key="2">
    <source>
        <dbReference type="EMBL" id="KAG0726697.1"/>
    </source>
</evidence>